<dbReference type="InterPro" id="IPR020471">
    <property type="entry name" value="AKR"/>
</dbReference>
<keyword evidence="3" id="KW-0560">Oxidoreductase</keyword>
<feature type="domain" description="NADP-dependent oxidoreductase" evidence="8">
    <location>
        <begin position="20"/>
        <end position="262"/>
    </location>
</feature>
<dbReference type="InterPro" id="IPR018170">
    <property type="entry name" value="Aldo/ket_reductase_CS"/>
</dbReference>
<dbReference type="Proteomes" id="UP000539710">
    <property type="component" value="Unassembled WGS sequence"/>
</dbReference>
<evidence type="ECO:0000313" key="10">
    <source>
        <dbReference type="EMBL" id="QMS99146.1"/>
    </source>
</evidence>
<reference evidence="9" key="3">
    <citation type="submission" date="2020-07" db="EMBL/GenBank/DDBJ databases">
        <authorList>
            <person name="Yang C."/>
        </authorList>
    </citation>
    <scope>NUCLEOTIDE SEQUENCE</scope>
    <source>
        <strain evidence="9">Cx-624</strain>
    </source>
</reference>
<dbReference type="Pfam" id="PF00248">
    <property type="entry name" value="Aldo_ket_red"/>
    <property type="match status" value="1"/>
</dbReference>
<evidence type="ECO:0000256" key="3">
    <source>
        <dbReference type="ARBA" id="ARBA00023002"/>
    </source>
</evidence>
<dbReference type="AlphaFoldDB" id="A0A7D7QZ30"/>
<dbReference type="PRINTS" id="PR00069">
    <property type="entry name" value="ALDKETRDTASE"/>
</dbReference>
<dbReference type="InterPro" id="IPR036812">
    <property type="entry name" value="NAD(P)_OxRdtase_dom_sf"/>
</dbReference>
<evidence type="ECO:0000256" key="7">
    <source>
        <dbReference type="SAM" id="MobiDB-lite"/>
    </source>
</evidence>
<evidence type="ECO:0000256" key="1">
    <source>
        <dbReference type="ARBA" id="ARBA00007905"/>
    </source>
</evidence>
<dbReference type="PIRSF" id="PIRSF000097">
    <property type="entry name" value="AKR"/>
    <property type="match status" value="1"/>
</dbReference>
<name>A0A7D7QZ30_9FLAO</name>
<proteinExistence type="inferred from homology"/>
<keyword evidence="12" id="KW-1185">Reference proteome</keyword>
<evidence type="ECO:0000256" key="4">
    <source>
        <dbReference type="PIRSR" id="PIRSR000097-1"/>
    </source>
</evidence>
<gene>
    <name evidence="10" type="ORF">H1R16_03825</name>
    <name evidence="9" type="ORF">H2507_09415</name>
</gene>
<dbReference type="PROSITE" id="PS00062">
    <property type="entry name" value="ALDOKETO_REDUCTASE_2"/>
    <property type="match status" value="1"/>
</dbReference>
<feature type="active site" description="Proton donor" evidence="4">
    <location>
        <position position="47"/>
    </location>
</feature>
<reference evidence="12" key="2">
    <citation type="submission" date="2020-07" db="EMBL/GenBank/DDBJ databases">
        <title>Flavobacterium sp. xlx-214.</title>
        <authorList>
            <person name="Yang C."/>
        </authorList>
    </citation>
    <scope>NUCLEOTIDE SEQUENCE [LARGE SCALE GENOMIC DNA]</scope>
    <source>
        <strain evidence="12">CX-624</strain>
    </source>
</reference>
<dbReference type="FunFam" id="3.20.20.100:FF:000015">
    <property type="entry name" value="Oxidoreductase, aldo/keto reductase family"/>
    <property type="match status" value="1"/>
</dbReference>
<dbReference type="Gene3D" id="3.20.20.100">
    <property type="entry name" value="NADP-dependent oxidoreductase domain"/>
    <property type="match status" value="1"/>
</dbReference>
<feature type="site" description="Lowers pKa of active site Tyr" evidence="6">
    <location>
        <position position="72"/>
    </location>
</feature>
<dbReference type="GO" id="GO:0016616">
    <property type="term" value="F:oxidoreductase activity, acting on the CH-OH group of donors, NAD or NADP as acceptor"/>
    <property type="evidence" value="ECO:0007669"/>
    <property type="project" value="UniProtKB-ARBA"/>
</dbReference>
<comment type="similarity">
    <text evidence="1">Belongs to the aldo/keto reductase family.</text>
</comment>
<accession>A0A7D7QZ30</accession>
<evidence type="ECO:0000259" key="8">
    <source>
        <dbReference type="Pfam" id="PF00248"/>
    </source>
</evidence>
<dbReference type="SUPFAM" id="SSF51430">
    <property type="entry name" value="NAD(P)-linked oxidoreductase"/>
    <property type="match status" value="1"/>
</dbReference>
<dbReference type="RefSeq" id="WP_181887491.1">
    <property type="nucleotide sequence ID" value="NZ_CP059472.1"/>
</dbReference>
<dbReference type="PANTHER" id="PTHR43827:SF3">
    <property type="entry name" value="NADP-DEPENDENT OXIDOREDUCTASE DOMAIN-CONTAINING PROTEIN"/>
    <property type="match status" value="1"/>
</dbReference>
<feature type="region of interest" description="Disordered" evidence="7">
    <location>
        <begin position="262"/>
        <end position="281"/>
    </location>
</feature>
<dbReference type="PROSITE" id="PS00798">
    <property type="entry name" value="ALDOKETO_REDUCTASE_1"/>
    <property type="match status" value="1"/>
</dbReference>
<dbReference type="CDD" id="cd19071">
    <property type="entry name" value="AKR_AKR1-5-like"/>
    <property type="match status" value="1"/>
</dbReference>
<keyword evidence="2" id="KW-0521">NADP</keyword>
<reference evidence="10 11" key="1">
    <citation type="submission" date="2020-07" db="EMBL/GenBank/DDBJ databases">
        <title>Chryseobacterium sp.cx-624.</title>
        <authorList>
            <person name="Yang C."/>
        </authorList>
    </citation>
    <scope>NUCLEOTIDE SEQUENCE [LARGE SCALE GENOMIC DNA]</scope>
    <source>
        <strain evidence="10">Cx-624</strain>
        <strain evidence="11">cx-624</strain>
    </source>
</reference>
<evidence type="ECO:0000256" key="5">
    <source>
        <dbReference type="PIRSR" id="PIRSR000097-2"/>
    </source>
</evidence>
<dbReference type="PANTHER" id="PTHR43827">
    <property type="entry name" value="2,5-DIKETO-D-GLUCONIC ACID REDUCTASE"/>
    <property type="match status" value="1"/>
</dbReference>
<sequence>MTESIRLNDGLLLPPVGFGTYKAESTAEAVRTAVECGYRLIDTASVYGNETEVGQGLESSGVNRGNLFVTSKVWRTDLGYNAAKKAFEASLKRLSLDYLDLYLIHWPANSRNFDDWADVNSETWCALEDLQQEGLIKSIGVSNFWPEHLEKLLKRARVVPAVNQLEFHPGYQQRIIIELCRQHNITVQAWSPLARGRLAEDEVLNVVASKYGKSVSQIILRWTVQQNIIPIPKSANSNRIKENIDIFDFELSAEDMSHISAIPQKGFSGERPDLWPDRQRT</sequence>
<dbReference type="InterPro" id="IPR023210">
    <property type="entry name" value="NADP_OxRdtase_dom"/>
</dbReference>
<feature type="compositionally biased region" description="Basic and acidic residues" evidence="7">
    <location>
        <begin position="268"/>
        <end position="281"/>
    </location>
</feature>
<evidence type="ECO:0000313" key="9">
    <source>
        <dbReference type="EMBL" id="MBA5247387.1"/>
    </source>
</evidence>
<protein>
    <submittedName>
        <fullName evidence="10">Aldo/keto reductase</fullName>
    </submittedName>
</protein>
<evidence type="ECO:0000313" key="12">
    <source>
        <dbReference type="Proteomes" id="UP000539710"/>
    </source>
</evidence>
<dbReference type="Proteomes" id="UP000515349">
    <property type="component" value="Chromosome"/>
</dbReference>
<dbReference type="KEGG" id="cbau:H1R16_03825"/>
<organism evidence="10 11">
    <name type="scientific">Marnyiella aurantia</name>
    <dbReference type="NCBI Taxonomy" id="2758037"/>
    <lineage>
        <taxon>Bacteria</taxon>
        <taxon>Pseudomonadati</taxon>
        <taxon>Bacteroidota</taxon>
        <taxon>Flavobacteriia</taxon>
        <taxon>Flavobacteriales</taxon>
        <taxon>Weeksellaceae</taxon>
        <taxon>Marnyiella</taxon>
    </lineage>
</organism>
<evidence type="ECO:0000256" key="6">
    <source>
        <dbReference type="PIRSR" id="PIRSR000097-3"/>
    </source>
</evidence>
<evidence type="ECO:0000256" key="2">
    <source>
        <dbReference type="ARBA" id="ARBA00022857"/>
    </source>
</evidence>
<feature type="binding site" evidence="5">
    <location>
        <position position="105"/>
    </location>
    <ligand>
        <name>substrate</name>
    </ligand>
</feature>
<evidence type="ECO:0000313" key="11">
    <source>
        <dbReference type="Proteomes" id="UP000515349"/>
    </source>
</evidence>
<dbReference type="EMBL" id="JACEUX010000003">
    <property type="protein sequence ID" value="MBA5247387.1"/>
    <property type="molecule type" value="Genomic_DNA"/>
</dbReference>
<dbReference type="EMBL" id="CP059472">
    <property type="protein sequence ID" value="QMS99146.1"/>
    <property type="molecule type" value="Genomic_DNA"/>
</dbReference>
<dbReference type="PROSITE" id="PS00063">
    <property type="entry name" value="ALDOKETO_REDUCTASE_3"/>
    <property type="match status" value="1"/>
</dbReference>